<sequence>GDKMVSRTKVDLLEVHDRLLNIEHNSPMKRLGSYYAQMHIQGDTLPEDTGYYRVISHYASTAGSTRTAQAHLQVERLEV</sequence>
<dbReference type="AlphaFoldDB" id="Q9PWA5"/>
<accession>Q9PWA5</accession>
<feature type="non-terminal residue" evidence="1">
    <location>
        <position position="79"/>
    </location>
</feature>
<name>Q9PWA5_POERE</name>
<protein>
    <submittedName>
        <fullName evidence="1">Titin</fullName>
    </submittedName>
</protein>
<dbReference type="EMBL" id="AF151634">
    <property type="protein sequence ID" value="AAD48427.1"/>
    <property type="molecule type" value="mRNA"/>
</dbReference>
<proteinExistence type="evidence at transcript level"/>
<evidence type="ECO:0000313" key="1">
    <source>
        <dbReference type="EMBL" id="AAD48427.1"/>
    </source>
</evidence>
<organism evidence="1">
    <name type="scientific">Poecilia reticulata</name>
    <name type="common">Guppy</name>
    <name type="synonym">Acanthophacelus reticulatus</name>
    <dbReference type="NCBI Taxonomy" id="8081"/>
    <lineage>
        <taxon>Eukaryota</taxon>
        <taxon>Metazoa</taxon>
        <taxon>Chordata</taxon>
        <taxon>Craniata</taxon>
        <taxon>Vertebrata</taxon>
        <taxon>Euteleostomi</taxon>
        <taxon>Actinopterygii</taxon>
        <taxon>Neopterygii</taxon>
        <taxon>Teleostei</taxon>
        <taxon>Neoteleostei</taxon>
        <taxon>Acanthomorphata</taxon>
        <taxon>Ovalentaria</taxon>
        <taxon>Atherinomorphae</taxon>
        <taxon>Cyprinodontiformes</taxon>
        <taxon>Poeciliidae</taxon>
        <taxon>Poeciliinae</taxon>
        <taxon>Poecilia</taxon>
    </lineage>
</organism>
<reference evidence="1" key="1">
    <citation type="submission" date="1999-05" db="EMBL/GenBank/DDBJ databases">
        <title>Isolation of genes differentially expressed in the caudal fin tissue of the guppy (Poecilia reticulata).</title>
        <authorList>
            <person name="Koh T.L."/>
            <person name="Phang V.P.E."/>
            <person name="Chan W.K."/>
        </authorList>
    </citation>
    <scope>NUCLEOTIDE SEQUENCE</scope>
    <source>
        <tissue evidence="1">Caudal fin</tissue>
    </source>
</reference>
<feature type="non-terminal residue" evidence="1">
    <location>
        <position position="1"/>
    </location>
</feature>